<accession>A0ABW9ZXZ2</accession>
<feature type="compositionally biased region" description="Basic and acidic residues" evidence="1">
    <location>
        <begin position="47"/>
        <end position="65"/>
    </location>
</feature>
<evidence type="ECO:0000313" key="3">
    <source>
        <dbReference type="EMBL" id="NCI52045.1"/>
    </source>
</evidence>
<evidence type="ECO:0000256" key="1">
    <source>
        <dbReference type="SAM" id="MobiDB-lite"/>
    </source>
</evidence>
<gene>
    <name evidence="3" type="ORF">GWC95_19125</name>
</gene>
<keyword evidence="4" id="KW-1185">Reference proteome</keyword>
<reference evidence="3 4" key="1">
    <citation type="submission" date="2020-01" db="EMBL/GenBank/DDBJ databases">
        <title>Genome analysis.</title>
        <authorList>
            <person name="Wu S."/>
            <person name="Wang G."/>
        </authorList>
    </citation>
    <scope>NUCLEOTIDE SEQUENCE [LARGE SCALE GENOMIC DNA]</scope>
    <source>
        <strain evidence="3 4">SYL130</strain>
    </source>
</reference>
<evidence type="ECO:0000313" key="4">
    <source>
        <dbReference type="Proteomes" id="UP000753802"/>
    </source>
</evidence>
<dbReference type="RefSeq" id="WP_161820303.1">
    <property type="nucleotide sequence ID" value="NZ_JAACJS010000015.1"/>
</dbReference>
<evidence type="ECO:0000256" key="2">
    <source>
        <dbReference type="SAM" id="SignalP"/>
    </source>
</evidence>
<comment type="caution">
    <text evidence="3">The sequence shown here is derived from an EMBL/GenBank/DDBJ whole genome shotgun (WGS) entry which is preliminary data.</text>
</comment>
<feature type="chain" id="PRO_5047268319" description="Secreted protein" evidence="2">
    <location>
        <begin position="18"/>
        <end position="123"/>
    </location>
</feature>
<name>A0ABW9ZXZ2_9BACT</name>
<dbReference type="Proteomes" id="UP000753802">
    <property type="component" value="Unassembled WGS sequence"/>
</dbReference>
<evidence type="ECO:0008006" key="5">
    <source>
        <dbReference type="Google" id="ProtNLM"/>
    </source>
</evidence>
<proteinExistence type="predicted"/>
<feature type="signal peptide" evidence="2">
    <location>
        <begin position="1"/>
        <end position="17"/>
    </location>
</feature>
<dbReference type="EMBL" id="JAACJS010000015">
    <property type="protein sequence ID" value="NCI52045.1"/>
    <property type="molecule type" value="Genomic_DNA"/>
</dbReference>
<organism evidence="3 4">
    <name type="scientific">Sediminibacterium roseum</name>
    <dbReference type="NCBI Taxonomy" id="1978412"/>
    <lineage>
        <taxon>Bacteria</taxon>
        <taxon>Pseudomonadati</taxon>
        <taxon>Bacteroidota</taxon>
        <taxon>Chitinophagia</taxon>
        <taxon>Chitinophagales</taxon>
        <taxon>Chitinophagaceae</taxon>
        <taxon>Sediminibacterium</taxon>
    </lineage>
</organism>
<keyword evidence="2" id="KW-0732">Signal</keyword>
<protein>
    <recommendedName>
        <fullName evidence="5">Secreted protein</fullName>
    </recommendedName>
</protein>
<feature type="region of interest" description="Disordered" evidence="1">
    <location>
        <begin position="38"/>
        <end position="65"/>
    </location>
</feature>
<sequence length="123" mass="13511">MKFAAHILSLLMLCMMAQPLLIECQAKSIKAAAKTHCGKNCHKKKKEPAGERKSCNSDKNKECDRTSSCNPFAACSQCQYMGSSKYDCSNSLVVVKKDQHPAPGDTLSPGFGNNCWQPPEWVV</sequence>